<gene>
    <name evidence="1" type="ORF">N1851_018738</name>
</gene>
<organism evidence="1 2">
    <name type="scientific">Merluccius polli</name>
    <name type="common">Benguela hake</name>
    <name type="synonym">Merluccius cadenati</name>
    <dbReference type="NCBI Taxonomy" id="89951"/>
    <lineage>
        <taxon>Eukaryota</taxon>
        <taxon>Metazoa</taxon>
        <taxon>Chordata</taxon>
        <taxon>Craniata</taxon>
        <taxon>Vertebrata</taxon>
        <taxon>Euteleostomi</taxon>
        <taxon>Actinopterygii</taxon>
        <taxon>Neopterygii</taxon>
        <taxon>Teleostei</taxon>
        <taxon>Neoteleostei</taxon>
        <taxon>Acanthomorphata</taxon>
        <taxon>Zeiogadaria</taxon>
        <taxon>Gadariae</taxon>
        <taxon>Gadiformes</taxon>
        <taxon>Gadoidei</taxon>
        <taxon>Merlucciidae</taxon>
        <taxon>Merluccius</taxon>
    </lineage>
</organism>
<sequence length="146" mass="16687">MGKVVSTADQLPYCQPVIKYVFCDYYSYDQGRLRGSRTLFSGAQYPGSVESRWAVSIDRIVLWETCLYSDEAPTYGQGRAYFQNCYQPFHPRCFLLCSKAGVRVVNQMPPLINPTVCLRNKDLRKPNSELCWHKPSTAASYPFSGY</sequence>
<dbReference type="AlphaFoldDB" id="A0AA47MN92"/>
<evidence type="ECO:0000313" key="2">
    <source>
        <dbReference type="Proteomes" id="UP001174136"/>
    </source>
</evidence>
<name>A0AA47MN92_MERPO</name>
<evidence type="ECO:0000313" key="1">
    <source>
        <dbReference type="EMBL" id="KAK0143154.1"/>
    </source>
</evidence>
<accession>A0AA47MN92</accession>
<proteinExistence type="predicted"/>
<dbReference type="EMBL" id="JAOPHQ010003432">
    <property type="protein sequence ID" value="KAK0143154.1"/>
    <property type="molecule type" value="Genomic_DNA"/>
</dbReference>
<dbReference type="Proteomes" id="UP001174136">
    <property type="component" value="Unassembled WGS sequence"/>
</dbReference>
<keyword evidence="2" id="KW-1185">Reference proteome</keyword>
<protein>
    <submittedName>
        <fullName evidence="1">Uncharacterized protein</fullName>
    </submittedName>
</protein>
<comment type="caution">
    <text evidence="1">The sequence shown here is derived from an EMBL/GenBank/DDBJ whole genome shotgun (WGS) entry which is preliminary data.</text>
</comment>
<reference evidence="1" key="1">
    <citation type="journal article" date="2023" name="Front. Mar. Sci.">
        <title>A new Merluccius polli reference genome to investigate the effects of global change in West African waters.</title>
        <authorList>
            <person name="Mateo J.L."/>
            <person name="Blanco-Fernandez C."/>
            <person name="Garcia-Vazquez E."/>
            <person name="Machado-Schiaffino G."/>
        </authorList>
    </citation>
    <scope>NUCLEOTIDE SEQUENCE</scope>
    <source>
        <strain evidence="1">C29</strain>
        <tissue evidence="1">Fin</tissue>
    </source>
</reference>